<dbReference type="AlphaFoldDB" id="A0A7W4W8P4"/>
<proteinExistence type="predicted"/>
<sequence length="44" mass="4696">MDILFIAIVLIVIAGLIAALGKAKAGSREYPYQLSKHQQVNGSP</sequence>
<evidence type="ECO:0000313" key="1">
    <source>
        <dbReference type="EMBL" id="MBB3048867.1"/>
    </source>
</evidence>
<accession>A0A7W4W8P4</accession>
<dbReference type="Proteomes" id="UP000537130">
    <property type="component" value="Unassembled WGS sequence"/>
</dbReference>
<name>A0A7W4W8P4_9GAMM</name>
<evidence type="ECO:0000313" key="2">
    <source>
        <dbReference type="Proteomes" id="UP000537130"/>
    </source>
</evidence>
<gene>
    <name evidence="1" type="ORF">FHR99_003141</name>
</gene>
<reference evidence="1 2" key="1">
    <citation type="submission" date="2020-08" db="EMBL/GenBank/DDBJ databases">
        <title>Genomic Encyclopedia of Type Strains, Phase III (KMG-III): the genomes of soil and plant-associated and newly described type strains.</title>
        <authorList>
            <person name="Whitman W."/>
        </authorList>
    </citation>
    <scope>NUCLEOTIDE SEQUENCE [LARGE SCALE GENOMIC DNA]</scope>
    <source>
        <strain evidence="1 2">CECT 8654</strain>
    </source>
</reference>
<organism evidence="1 2">
    <name type="scientific">Litorivivens lipolytica</name>
    <dbReference type="NCBI Taxonomy" id="1524264"/>
    <lineage>
        <taxon>Bacteria</taxon>
        <taxon>Pseudomonadati</taxon>
        <taxon>Pseudomonadota</taxon>
        <taxon>Gammaproteobacteria</taxon>
        <taxon>Litorivivens</taxon>
    </lineage>
</organism>
<protein>
    <recommendedName>
        <fullName evidence="3">Tumour necrosis factor receptor superfamily member 19</fullName>
    </recommendedName>
</protein>
<evidence type="ECO:0008006" key="3">
    <source>
        <dbReference type="Google" id="ProtNLM"/>
    </source>
</evidence>
<comment type="caution">
    <text evidence="1">The sequence shown here is derived from an EMBL/GenBank/DDBJ whole genome shotgun (WGS) entry which is preliminary data.</text>
</comment>
<keyword evidence="2" id="KW-1185">Reference proteome</keyword>
<dbReference type="EMBL" id="JACHWY010000004">
    <property type="protein sequence ID" value="MBB3048867.1"/>
    <property type="molecule type" value="Genomic_DNA"/>
</dbReference>